<proteinExistence type="predicted"/>
<dbReference type="PANTHER" id="PTHR12213:SF0">
    <property type="entry name" value="CORRINOID ADENOSYLTRANSFERASE MMAB"/>
    <property type="match status" value="1"/>
</dbReference>
<protein>
    <submittedName>
        <fullName evidence="7">ATP:Cob(I)alamin adenosyltransferase</fullName>
        <ecNumber evidence="7">2.5.1.17</ecNumber>
    </submittedName>
</protein>
<keyword evidence="3 7" id="KW-0808">Transferase</keyword>
<name>A0A3B0R7M4_9ZZZZ</name>
<dbReference type="FunFam" id="1.20.1200.10:FF:000003">
    <property type="entry name" value="ATP:cob(I)alamin adenosyltransferase"/>
    <property type="match status" value="1"/>
</dbReference>
<comment type="subcellular location">
    <subcellularLocation>
        <location evidence="1">Cytoplasm</location>
    </subcellularLocation>
</comment>
<accession>A0A3B0R7M4</accession>
<evidence type="ECO:0000256" key="5">
    <source>
        <dbReference type="ARBA" id="ARBA00022840"/>
    </source>
</evidence>
<evidence type="ECO:0000256" key="3">
    <source>
        <dbReference type="ARBA" id="ARBA00022679"/>
    </source>
</evidence>
<evidence type="ECO:0000256" key="4">
    <source>
        <dbReference type="ARBA" id="ARBA00022741"/>
    </source>
</evidence>
<keyword evidence="5" id="KW-0067">ATP-binding</keyword>
<evidence type="ECO:0000256" key="2">
    <source>
        <dbReference type="ARBA" id="ARBA00022490"/>
    </source>
</evidence>
<dbReference type="EC" id="2.5.1.17" evidence="7"/>
<dbReference type="NCBIfam" id="TIGR00636">
    <property type="entry name" value="PduO_Nterm"/>
    <property type="match status" value="1"/>
</dbReference>
<dbReference type="GO" id="GO:0005524">
    <property type="term" value="F:ATP binding"/>
    <property type="evidence" value="ECO:0007669"/>
    <property type="project" value="UniProtKB-KW"/>
</dbReference>
<dbReference type="InterPro" id="IPR036451">
    <property type="entry name" value="CblAdoTrfase-like_sf"/>
</dbReference>
<dbReference type="PANTHER" id="PTHR12213">
    <property type="entry name" value="CORRINOID ADENOSYLTRANSFERASE"/>
    <property type="match status" value="1"/>
</dbReference>
<feature type="domain" description="Cobalamin adenosyltransferase-like" evidence="6">
    <location>
        <begin position="7"/>
        <end position="170"/>
    </location>
</feature>
<dbReference type="GO" id="GO:0005737">
    <property type="term" value="C:cytoplasm"/>
    <property type="evidence" value="ECO:0007669"/>
    <property type="project" value="UniProtKB-SubCell"/>
</dbReference>
<dbReference type="Gene3D" id="1.20.1200.10">
    <property type="entry name" value="Cobalamin adenosyltransferase-like"/>
    <property type="match status" value="1"/>
</dbReference>
<dbReference type="Pfam" id="PF01923">
    <property type="entry name" value="Cob_adeno_trans"/>
    <property type="match status" value="1"/>
</dbReference>
<dbReference type="InterPro" id="IPR016030">
    <property type="entry name" value="CblAdoTrfase-like"/>
</dbReference>
<keyword evidence="4" id="KW-0547">Nucleotide-binding</keyword>
<gene>
    <name evidence="7" type="ORF">MNBD_ALPHA02-354</name>
</gene>
<dbReference type="GO" id="GO:0008817">
    <property type="term" value="F:corrinoid adenosyltransferase activity"/>
    <property type="evidence" value="ECO:0007669"/>
    <property type="project" value="UniProtKB-EC"/>
</dbReference>
<dbReference type="AlphaFoldDB" id="A0A3B0R7M4"/>
<evidence type="ECO:0000259" key="6">
    <source>
        <dbReference type="Pfam" id="PF01923"/>
    </source>
</evidence>
<reference evidence="7" key="1">
    <citation type="submission" date="2018-06" db="EMBL/GenBank/DDBJ databases">
        <authorList>
            <person name="Zhirakovskaya E."/>
        </authorList>
    </citation>
    <scope>NUCLEOTIDE SEQUENCE</scope>
</reference>
<dbReference type="SUPFAM" id="SSF89028">
    <property type="entry name" value="Cobalamin adenosyltransferase-like"/>
    <property type="match status" value="1"/>
</dbReference>
<evidence type="ECO:0000256" key="1">
    <source>
        <dbReference type="ARBA" id="ARBA00004496"/>
    </source>
</evidence>
<dbReference type="EMBL" id="UOED01000045">
    <property type="protein sequence ID" value="VAV89344.1"/>
    <property type="molecule type" value="Genomic_DNA"/>
</dbReference>
<sequence>MVKLTRIYTRGGDKGQTSLTDGSRQPKYAPRIEAYGTIDEANAAYGLARLHTDGIYDDMLARIQNDLFDAGADVSTPAGSVKAEYELRIIDTQVTRLEEEIDLMNENLAPLSSFVLPGGSAAAAFLHQCRTIVRRAERLMVQVAEKEDINPVVIRYLNRLSDHAFVMSRVLNNNGANDVLWLPGSNR</sequence>
<dbReference type="InterPro" id="IPR029499">
    <property type="entry name" value="PduO-typ"/>
</dbReference>
<keyword evidence="2" id="KW-0963">Cytoplasm</keyword>
<evidence type="ECO:0000313" key="7">
    <source>
        <dbReference type="EMBL" id="VAV89344.1"/>
    </source>
</evidence>
<organism evidence="7">
    <name type="scientific">hydrothermal vent metagenome</name>
    <dbReference type="NCBI Taxonomy" id="652676"/>
    <lineage>
        <taxon>unclassified sequences</taxon>
        <taxon>metagenomes</taxon>
        <taxon>ecological metagenomes</taxon>
    </lineage>
</organism>